<gene>
    <name evidence="4" type="ORF">OHC33_010409</name>
</gene>
<protein>
    <recommendedName>
        <fullName evidence="3">C2H2-type domain-containing protein</fullName>
    </recommendedName>
</protein>
<feature type="region of interest" description="Disordered" evidence="2">
    <location>
        <begin position="670"/>
        <end position="690"/>
    </location>
</feature>
<feature type="compositionally biased region" description="Polar residues" evidence="2">
    <location>
        <begin position="403"/>
        <end position="415"/>
    </location>
</feature>
<feature type="region of interest" description="Disordered" evidence="2">
    <location>
        <begin position="62"/>
        <end position="116"/>
    </location>
</feature>
<keyword evidence="1" id="KW-0862">Zinc</keyword>
<sequence length="795" mass="88468">MASSRLPSPASSFFGFSTSGIVYDDESDIVTEPGLTSQDLHQHSSLRYLGVSQDPDRIVKSQDLHQPSSPVHSGAYQQSEGTRFRANTKHGSQTAQRLIHSSDRQSTTPQSSRKREKLYQCDHCINNGGKSFKTSNDLDRHNKTVHKILEDGDCYWICPVSGCPSAKKQWPRLDNFKAHVLRMHGQQCEPLIDGASHIYVAQKGDRGHMPTPQSTTKVDWDLHDSGISVSSAQSTTLTLVGKIFDDTNLSQSPPTVQVHRSTSPSRNKILLDSDGGTIFKRQRIRSPLRSSTPHQPEDIRASFEFLEVTPVNSSTKRVDPHPSSSPDTVESFRSDGERLFVGISADEEYDIDPTPLSSVEAYTAACLARLVLLSYHQLQAADRLPVRCHPGSGRSTASRRENSNSQPQMSQSVLQSRKRQRVENPLPRSGNDSEDEDLGDRQPTGQNTSTDDAPSRPDRKLFACPYYKRNAFKYSDLNTERQGCRACGVRLLRDISQVKQHLYRVHTRPKHYCPLCYTPFKSRDDADSHVQQMTCPRVLEDPFIDRMPDDIQDKLKMRKRGPSQEELWFEIFEILFPGVARPVSPYVNDQKSVLHFVNLFKASGSVAAQVMYQSAQAAQGGCILPDLTQAVLQEAYDIVLGWFMEHPSDLSQHTLSNDDPWHAAQLTNAESRSNTMTPSPILPNRSSGLRHRADSGIGTDSFPGSSILNHAASVAQPFVTPTHTRPQRFLSPGSGSQGGSTPGTNFFQATPRAALDIAPDNANMQAGINLVPDLTLFDYSNPTSNPYHQQFQDFF</sequence>
<dbReference type="Proteomes" id="UP001316803">
    <property type="component" value="Unassembled WGS sequence"/>
</dbReference>
<feature type="compositionally biased region" description="Polar residues" evidence="2">
    <location>
        <begin position="64"/>
        <end position="81"/>
    </location>
</feature>
<dbReference type="EMBL" id="JAKLMC020000046">
    <property type="protein sequence ID" value="KAK5948513.1"/>
    <property type="molecule type" value="Genomic_DNA"/>
</dbReference>
<feature type="region of interest" description="Disordered" evidence="2">
    <location>
        <begin position="251"/>
        <end position="272"/>
    </location>
</feature>
<dbReference type="InterPro" id="IPR013087">
    <property type="entry name" value="Znf_C2H2_type"/>
</dbReference>
<proteinExistence type="predicted"/>
<keyword evidence="1" id="KW-0863">Zinc-finger</keyword>
<feature type="compositionally biased region" description="Polar residues" evidence="2">
    <location>
        <begin position="443"/>
        <end position="452"/>
    </location>
</feature>
<accession>A0AAN8E8Z2</accession>
<dbReference type="AlphaFoldDB" id="A0AAN8E8Z2"/>
<organism evidence="4 5">
    <name type="scientific">Knufia fluminis</name>
    <dbReference type="NCBI Taxonomy" id="191047"/>
    <lineage>
        <taxon>Eukaryota</taxon>
        <taxon>Fungi</taxon>
        <taxon>Dikarya</taxon>
        <taxon>Ascomycota</taxon>
        <taxon>Pezizomycotina</taxon>
        <taxon>Eurotiomycetes</taxon>
        <taxon>Chaetothyriomycetidae</taxon>
        <taxon>Chaetothyriales</taxon>
        <taxon>Trichomeriaceae</taxon>
        <taxon>Knufia</taxon>
    </lineage>
</organism>
<feature type="region of interest" description="Disordered" evidence="2">
    <location>
        <begin position="724"/>
        <end position="747"/>
    </location>
</feature>
<reference evidence="4 5" key="1">
    <citation type="submission" date="2022-12" db="EMBL/GenBank/DDBJ databases">
        <title>Genomic features and morphological characterization of a novel Knufia sp. strain isolated from spacecraft assembly facility.</title>
        <authorList>
            <person name="Teixeira M."/>
            <person name="Chander A.M."/>
            <person name="Stajich J.E."/>
            <person name="Venkateswaran K."/>
        </authorList>
    </citation>
    <scope>NUCLEOTIDE SEQUENCE [LARGE SCALE GENOMIC DNA]</scope>
    <source>
        <strain evidence="4 5">FJI-L2-BK-P2</strain>
    </source>
</reference>
<dbReference type="PANTHER" id="PTHR38166">
    <property type="entry name" value="C2H2-TYPE DOMAIN-CONTAINING PROTEIN-RELATED"/>
    <property type="match status" value="1"/>
</dbReference>
<name>A0AAN8E8Z2_9EURO</name>
<evidence type="ECO:0000256" key="2">
    <source>
        <dbReference type="SAM" id="MobiDB-lite"/>
    </source>
</evidence>
<feature type="domain" description="C2H2-type" evidence="3">
    <location>
        <begin position="119"/>
        <end position="146"/>
    </location>
</feature>
<keyword evidence="1" id="KW-0479">Metal-binding</keyword>
<feature type="region of interest" description="Disordered" evidence="2">
    <location>
        <begin position="312"/>
        <end position="333"/>
    </location>
</feature>
<comment type="caution">
    <text evidence="4">The sequence shown here is derived from an EMBL/GenBank/DDBJ whole genome shotgun (WGS) entry which is preliminary data.</text>
</comment>
<evidence type="ECO:0000259" key="3">
    <source>
        <dbReference type="PROSITE" id="PS50157"/>
    </source>
</evidence>
<dbReference type="Gene3D" id="3.30.160.60">
    <property type="entry name" value="Classic Zinc Finger"/>
    <property type="match status" value="1"/>
</dbReference>
<dbReference type="SMART" id="SM00355">
    <property type="entry name" value="ZnF_C2H2"/>
    <property type="match status" value="4"/>
</dbReference>
<feature type="compositionally biased region" description="Polar residues" evidence="2">
    <location>
        <begin position="251"/>
        <end position="266"/>
    </location>
</feature>
<evidence type="ECO:0000256" key="1">
    <source>
        <dbReference type="PROSITE-ProRule" id="PRU00042"/>
    </source>
</evidence>
<keyword evidence="5" id="KW-1185">Reference proteome</keyword>
<dbReference type="PROSITE" id="PS50157">
    <property type="entry name" value="ZINC_FINGER_C2H2_2"/>
    <property type="match status" value="1"/>
</dbReference>
<dbReference type="PANTHER" id="PTHR38166:SF1">
    <property type="entry name" value="C2H2-TYPE DOMAIN-CONTAINING PROTEIN"/>
    <property type="match status" value="1"/>
</dbReference>
<evidence type="ECO:0000313" key="5">
    <source>
        <dbReference type="Proteomes" id="UP001316803"/>
    </source>
</evidence>
<evidence type="ECO:0000313" key="4">
    <source>
        <dbReference type="EMBL" id="KAK5948513.1"/>
    </source>
</evidence>
<feature type="region of interest" description="Disordered" evidence="2">
    <location>
        <begin position="386"/>
        <end position="459"/>
    </location>
</feature>
<dbReference type="GO" id="GO:0008270">
    <property type="term" value="F:zinc ion binding"/>
    <property type="evidence" value="ECO:0007669"/>
    <property type="project" value="UniProtKB-KW"/>
</dbReference>